<comment type="subcellular location">
    <subcellularLocation>
        <location evidence="1">Membrane</location>
        <topology evidence="1">Multi-pass membrane protein</topology>
    </subcellularLocation>
</comment>
<evidence type="ECO:0000256" key="5">
    <source>
        <dbReference type="PROSITE-ProRule" id="PRU01087"/>
    </source>
</evidence>
<evidence type="ECO:0000259" key="7">
    <source>
        <dbReference type="PROSITE" id="PS51751"/>
    </source>
</evidence>
<sequence length="182" mass="20366">MGAVMKLIDTLLFLYFLVIAVIAPLIDVQNCLPRDLYPDFLVDLHGWYSREFGDYLFSEKPNFFVGLIWLELFFVWPLSFANLYGIVTGKAWFRTTSLIFGVCISTSMVAILAELIGSGRAPDKLLISYYPFLGLAIFRGLLPDSVTTPAIGGEKPALVAKKRARKFSIKHFSMAMSLCSCC</sequence>
<evidence type="ECO:0000256" key="6">
    <source>
        <dbReference type="SAM" id="Phobius"/>
    </source>
</evidence>
<proteinExistence type="predicted"/>
<evidence type="ECO:0000256" key="2">
    <source>
        <dbReference type="ARBA" id="ARBA00022692"/>
    </source>
</evidence>
<accession>A0ABC8QPY2</accession>
<dbReference type="PANTHER" id="PTHR31204">
    <property type="entry name" value="SIGMA INTRACELLULAR RECEPTOR 2"/>
    <property type="match status" value="1"/>
</dbReference>
<dbReference type="EMBL" id="CAUOFW020008403">
    <property type="protein sequence ID" value="CAK9182689.1"/>
    <property type="molecule type" value="Genomic_DNA"/>
</dbReference>
<dbReference type="Pfam" id="PF05241">
    <property type="entry name" value="EBP"/>
    <property type="match status" value="1"/>
</dbReference>
<feature type="transmembrane region" description="Helical" evidence="6">
    <location>
        <begin position="63"/>
        <end position="84"/>
    </location>
</feature>
<keyword evidence="2 5" id="KW-0812">Transmembrane</keyword>
<keyword evidence="4 5" id="KW-0472">Membrane</keyword>
<dbReference type="InterPro" id="IPR051987">
    <property type="entry name" value="Sigma-2_receptor-like"/>
</dbReference>
<organism evidence="8 10">
    <name type="scientific">Ilex paraguariensis</name>
    <name type="common">yerba mate</name>
    <dbReference type="NCBI Taxonomy" id="185542"/>
    <lineage>
        <taxon>Eukaryota</taxon>
        <taxon>Viridiplantae</taxon>
        <taxon>Streptophyta</taxon>
        <taxon>Embryophyta</taxon>
        <taxon>Tracheophyta</taxon>
        <taxon>Spermatophyta</taxon>
        <taxon>Magnoliopsida</taxon>
        <taxon>eudicotyledons</taxon>
        <taxon>Gunneridae</taxon>
        <taxon>Pentapetalae</taxon>
        <taxon>asterids</taxon>
        <taxon>campanulids</taxon>
        <taxon>Aquifoliales</taxon>
        <taxon>Aquifoliaceae</taxon>
        <taxon>Ilex</taxon>
    </lineage>
</organism>
<keyword evidence="3 5" id="KW-1133">Transmembrane helix</keyword>
<feature type="transmembrane region" description="Helical" evidence="6">
    <location>
        <begin position="91"/>
        <end position="113"/>
    </location>
</feature>
<reference evidence="8 10" key="1">
    <citation type="submission" date="2024-02" db="EMBL/GenBank/DDBJ databases">
        <authorList>
            <person name="Vignale AGUSTIN F."/>
            <person name="Sosa J E."/>
            <person name="Modenutti C."/>
        </authorList>
    </citation>
    <scope>NUCLEOTIDE SEQUENCE [LARGE SCALE GENOMIC DNA]</scope>
</reference>
<evidence type="ECO:0000313" key="8">
    <source>
        <dbReference type="EMBL" id="CAK9133532.1"/>
    </source>
</evidence>
<evidence type="ECO:0000256" key="3">
    <source>
        <dbReference type="ARBA" id="ARBA00022989"/>
    </source>
</evidence>
<dbReference type="AlphaFoldDB" id="A0ABC8QPY2"/>
<evidence type="ECO:0000313" key="10">
    <source>
        <dbReference type="Proteomes" id="UP001642360"/>
    </source>
</evidence>
<feature type="domain" description="EXPERA" evidence="7">
    <location>
        <begin position="8"/>
        <end position="140"/>
    </location>
</feature>
<dbReference type="PANTHER" id="PTHR31204:SF1">
    <property type="entry name" value="SIGMA INTRACELLULAR RECEPTOR 2"/>
    <property type="match status" value="1"/>
</dbReference>
<dbReference type="InterPro" id="IPR033118">
    <property type="entry name" value="EXPERA"/>
</dbReference>
<dbReference type="Proteomes" id="UP001642360">
    <property type="component" value="Unassembled WGS sequence"/>
</dbReference>
<dbReference type="EMBL" id="CAUOFW020000059">
    <property type="protein sequence ID" value="CAK9133532.1"/>
    <property type="molecule type" value="Genomic_DNA"/>
</dbReference>
<protein>
    <recommendedName>
        <fullName evidence="7">EXPERA domain-containing protein</fullName>
    </recommendedName>
</protein>
<comment type="caution">
    <text evidence="8">The sequence shown here is derived from an EMBL/GenBank/DDBJ whole genome shotgun (WGS) entry which is preliminary data.</text>
</comment>
<evidence type="ECO:0000256" key="4">
    <source>
        <dbReference type="ARBA" id="ARBA00023136"/>
    </source>
</evidence>
<feature type="transmembrane region" description="Helical" evidence="6">
    <location>
        <begin position="7"/>
        <end position="26"/>
    </location>
</feature>
<keyword evidence="10" id="KW-1185">Reference proteome</keyword>
<dbReference type="GO" id="GO:0016020">
    <property type="term" value="C:membrane"/>
    <property type="evidence" value="ECO:0007669"/>
    <property type="project" value="UniProtKB-SubCell"/>
</dbReference>
<gene>
    <name evidence="8" type="ORF">ILEXP_LOCUS446</name>
    <name evidence="9" type="ORF">ILEXP_LOCUS52909</name>
</gene>
<name>A0ABC8QPY2_9AQUA</name>
<dbReference type="PROSITE" id="PS51751">
    <property type="entry name" value="EXPERA"/>
    <property type="match status" value="1"/>
</dbReference>
<evidence type="ECO:0000313" key="9">
    <source>
        <dbReference type="EMBL" id="CAK9182689.1"/>
    </source>
</evidence>
<evidence type="ECO:0000256" key="1">
    <source>
        <dbReference type="ARBA" id="ARBA00004141"/>
    </source>
</evidence>